<dbReference type="RefSeq" id="XP_022628029.1">
    <property type="nucleotide sequence ID" value="XM_022772578.1"/>
</dbReference>
<dbReference type="InterPro" id="IPR001763">
    <property type="entry name" value="Rhodanese-like_dom"/>
</dbReference>
<dbReference type="HOGENOM" id="CLU_089574_0_2_1"/>
<evidence type="ECO:0000259" key="1">
    <source>
        <dbReference type="PROSITE" id="PS50206"/>
    </source>
</evidence>
<dbReference type="Pfam" id="PF00581">
    <property type="entry name" value="Rhodanese"/>
    <property type="match status" value="1"/>
</dbReference>
<dbReference type="STRING" id="1245769.A0A0C7N8N6"/>
<sequence length="142" mass="15786">MMRSVFGAARFGAFSRNLSTKSPKVYQFEDIKALVRKPDLHKVLVDVREPSELQQYKMPTAINLPLKSAPGALSLSPEDFQDVFDLQKPSTDRELVFFCAAGVRAKAAEELAQSYGYENTGIYPGSINDWLARGGDKIKPET</sequence>
<dbReference type="GeneID" id="34685239"/>
<evidence type="ECO:0000313" key="2">
    <source>
        <dbReference type="EMBL" id="CEP61797.1"/>
    </source>
</evidence>
<accession>A0A0C7N8N6</accession>
<name>A0A0C7N8N6_9SACH</name>
<dbReference type="GO" id="GO:0005739">
    <property type="term" value="C:mitochondrion"/>
    <property type="evidence" value="ECO:0007669"/>
    <property type="project" value="TreeGrafter"/>
</dbReference>
<proteinExistence type="predicted"/>
<feature type="domain" description="Rhodanese" evidence="1">
    <location>
        <begin position="43"/>
        <end position="139"/>
    </location>
</feature>
<dbReference type="CDD" id="cd01519">
    <property type="entry name" value="RHOD_HSP67B2"/>
    <property type="match status" value="1"/>
</dbReference>
<dbReference type="Gene3D" id="3.40.250.10">
    <property type="entry name" value="Rhodanese-like domain"/>
    <property type="match status" value="1"/>
</dbReference>
<dbReference type="SMART" id="SM00450">
    <property type="entry name" value="RHOD"/>
    <property type="match status" value="1"/>
</dbReference>
<dbReference type="EMBL" id="LN736363">
    <property type="protein sequence ID" value="CEP61797.1"/>
    <property type="molecule type" value="Genomic_DNA"/>
</dbReference>
<gene>
    <name evidence="2" type="ORF">LALA0_S04e00936g</name>
</gene>
<dbReference type="SUPFAM" id="SSF52821">
    <property type="entry name" value="Rhodanese/Cell cycle control phosphatase"/>
    <property type="match status" value="1"/>
</dbReference>
<organism evidence="2 3">
    <name type="scientific">Lachancea lanzarotensis</name>
    <dbReference type="NCBI Taxonomy" id="1245769"/>
    <lineage>
        <taxon>Eukaryota</taxon>
        <taxon>Fungi</taxon>
        <taxon>Dikarya</taxon>
        <taxon>Ascomycota</taxon>
        <taxon>Saccharomycotina</taxon>
        <taxon>Saccharomycetes</taxon>
        <taxon>Saccharomycetales</taxon>
        <taxon>Saccharomycetaceae</taxon>
        <taxon>Lachancea</taxon>
    </lineage>
</organism>
<dbReference type="PANTHER" id="PTHR44086">
    <property type="entry name" value="THIOSULFATE SULFURTRANSFERASE RDL2, MITOCHONDRIAL-RELATED"/>
    <property type="match status" value="1"/>
</dbReference>
<dbReference type="InterPro" id="IPR036873">
    <property type="entry name" value="Rhodanese-like_dom_sf"/>
</dbReference>
<dbReference type="PROSITE" id="PS50206">
    <property type="entry name" value="RHODANESE_3"/>
    <property type="match status" value="1"/>
</dbReference>
<reference evidence="2 3" key="1">
    <citation type="submission" date="2014-12" db="EMBL/GenBank/DDBJ databases">
        <authorList>
            <person name="Neuveglise Cecile"/>
        </authorList>
    </citation>
    <scope>NUCLEOTIDE SEQUENCE [LARGE SCALE GENOMIC DNA]</scope>
    <source>
        <strain evidence="2 3">CBS 12615</strain>
    </source>
</reference>
<keyword evidence="3" id="KW-1185">Reference proteome</keyword>
<dbReference type="OrthoDB" id="566238at2759"/>
<evidence type="ECO:0000313" key="3">
    <source>
        <dbReference type="Proteomes" id="UP000054304"/>
    </source>
</evidence>
<dbReference type="PANTHER" id="PTHR44086:SF10">
    <property type="entry name" value="THIOSULFATE SULFURTRANSFERASE_RHODANESE-LIKE DOMAIN-CONTAINING PROTEIN 3"/>
    <property type="match status" value="1"/>
</dbReference>
<dbReference type="Proteomes" id="UP000054304">
    <property type="component" value="Unassembled WGS sequence"/>
</dbReference>
<dbReference type="AlphaFoldDB" id="A0A0C7N8N6"/>
<protein>
    <submittedName>
        <fullName evidence="2">LALA0S04e00936g1_1</fullName>
    </submittedName>
</protein>
<dbReference type="GO" id="GO:0004792">
    <property type="term" value="F:thiosulfate-cyanide sulfurtransferase activity"/>
    <property type="evidence" value="ECO:0007669"/>
    <property type="project" value="TreeGrafter"/>
</dbReference>